<evidence type="ECO:0000256" key="4">
    <source>
        <dbReference type="PROSITE-ProRule" id="PRU01360"/>
    </source>
</evidence>
<keyword evidence="8" id="KW-1185">Reference proteome</keyword>
<evidence type="ECO:0000259" key="6">
    <source>
        <dbReference type="Pfam" id="PF07715"/>
    </source>
</evidence>
<name>A0A1H7R3F1_OLID1</name>
<evidence type="ECO:0000313" key="7">
    <source>
        <dbReference type="EMBL" id="SEL54669.1"/>
    </source>
</evidence>
<dbReference type="Pfam" id="PF13715">
    <property type="entry name" value="CarbopepD_reg_2"/>
    <property type="match status" value="1"/>
</dbReference>
<keyword evidence="4" id="KW-0812">Transmembrane</keyword>
<evidence type="ECO:0000256" key="1">
    <source>
        <dbReference type="ARBA" id="ARBA00022448"/>
    </source>
</evidence>
<dbReference type="EMBL" id="FOAF01000002">
    <property type="protein sequence ID" value="SEL54669.1"/>
    <property type="molecule type" value="Genomic_DNA"/>
</dbReference>
<dbReference type="Pfam" id="PF07715">
    <property type="entry name" value="Plug"/>
    <property type="match status" value="1"/>
</dbReference>
<keyword evidence="3 4" id="KW-0998">Cell outer membrane</keyword>
<dbReference type="OrthoDB" id="600887at2"/>
<dbReference type="SUPFAM" id="SSF49464">
    <property type="entry name" value="Carboxypeptidase regulatory domain-like"/>
    <property type="match status" value="1"/>
</dbReference>
<dbReference type="InterPro" id="IPR012910">
    <property type="entry name" value="Plug_dom"/>
</dbReference>
<gene>
    <name evidence="7" type="ORF">SAMN05661044_02821</name>
</gene>
<proteinExistence type="inferred from homology"/>
<dbReference type="Gene3D" id="2.170.130.10">
    <property type="entry name" value="TonB-dependent receptor, plug domain"/>
    <property type="match status" value="1"/>
</dbReference>
<dbReference type="Proteomes" id="UP000199421">
    <property type="component" value="Unassembled WGS sequence"/>
</dbReference>
<dbReference type="SUPFAM" id="SSF56935">
    <property type="entry name" value="Porins"/>
    <property type="match status" value="1"/>
</dbReference>
<dbReference type="InterPro" id="IPR023996">
    <property type="entry name" value="TonB-dep_OMP_SusC/RagA"/>
</dbReference>
<dbReference type="AlphaFoldDB" id="A0A1H7R3F1"/>
<dbReference type="InterPro" id="IPR023997">
    <property type="entry name" value="TonB-dep_OMP_SusC/RagA_CS"/>
</dbReference>
<keyword evidence="2 4" id="KW-0472">Membrane</keyword>
<evidence type="ECO:0000256" key="2">
    <source>
        <dbReference type="ARBA" id="ARBA00023136"/>
    </source>
</evidence>
<keyword evidence="4" id="KW-1134">Transmembrane beta strand</keyword>
<evidence type="ECO:0000259" key="5">
    <source>
        <dbReference type="Pfam" id="PF07660"/>
    </source>
</evidence>
<comment type="similarity">
    <text evidence="4">Belongs to the TonB-dependent receptor family.</text>
</comment>
<dbReference type="GO" id="GO:0009279">
    <property type="term" value="C:cell outer membrane"/>
    <property type="evidence" value="ECO:0007669"/>
    <property type="project" value="UniProtKB-SubCell"/>
</dbReference>
<comment type="subcellular location">
    <subcellularLocation>
        <location evidence="4">Cell outer membrane</location>
        <topology evidence="4">Multi-pass membrane protein</topology>
    </subcellularLocation>
</comment>
<dbReference type="FunFam" id="2.170.130.10:FF:000003">
    <property type="entry name" value="SusC/RagA family TonB-linked outer membrane protein"/>
    <property type="match status" value="1"/>
</dbReference>
<dbReference type="InterPro" id="IPR039426">
    <property type="entry name" value="TonB-dep_rcpt-like"/>
</dbReference>
<dbReference type="RefSeq" id="WP_093325395.1">
    <property type="nucleotide sequence ID" value="NZ_FOAF01000002.1"/>
</dbReference>
<organism evidence="7 8">
    <name type="scientific">Olivibacter domesticus</name>
    <name type="common">Pseudosphingobacterium domesticum</name>
    <dbReference type="NCBI Taxonomy" id="407022"/>
    <lineage>
        <taxon>Bacteria</taxon>
        <taxon>Pseudomonadati</taxon>
        <taxon>Bacteroidota</taxon>
        <taxon>Sphingobacteriia</taxon>
        <taxon>Sphingobacteriales</taxon>
        <taxon>Sphingobacteriaceae</taxon>
        <taxon>Olivibacter</taxon>
    </lineage>
</organism>
<evidence type="ECO:0000256" key="3">
    <source>
        <dbReference type="ARBA" id="ARBA00023237"/>
    </source>
</evidence>
<dbReference type="NCBIfam" id="TIGR04056">
    <property type="entry name" value="OMP_RagA_SusC"/>
    <property type="match status" value="1"/>
</dbReference>
<dbReference type="STRING" id="407022.SAMN05661044_02821"/>
<reference evidence="8" key="1">
    <citation type="submission" date="2016-10" db="EMBL/GenBank/DDBJ databases">
        <authorList>
            <person name="Varghese N."/>
            <person name="Submissions S."/>
        </authorList>
    </citation>
    <scope>NUCLEOTIDE SEQUENCE [LARGE SCALE GENOMIC DNA]</scope>
    <source>
        <strain evidence="8">DSM 18733</strain>
    </source>
</reference>
<protein>
    <submittedName>
        <fullName evidence="7">TonB-linked outer membrane protein, SusC/RagA family</fullName>
    </submittedName>
</protein>
<dbReference type="InterPro" id="IPR037066">
    <property type="entry name" value="Plug_dom_sf"/>
</dbReference>
<feature type="domain" description="Secretin/TonB short N-terminal" evidence="5">
    <location>
        <begin position="76"/>
        <end position="127"/>
    </location>
</feature>
<dbReference type="Pfam" id="PF07660">
    <property type="entry name" value="STN"/>
    <property type="match status" value="1"/>
</dbReference>
<dbReference type="InterPro" id="IPR008969">
    <property type="entry name" value="CarboxyPept-like_regulatory"/>
</dbReference>
<dbReference type="InterPro" id="IPR011662">
    <property type="entry name" value="Secretin/TonB_short_N"/>
</dbReference>
<feature type="domain" description="TonB-dependent receptor plug" evidence="6">
    <location>
        <begin position="232"/>
        <end position="338"/>
    </location>
</feature>
<dbReference type="NCBIfam" id="TIGR04057">
    <property type="entry name" value="SusC_RagA_signa"/>
    <property type="match status" value="1"/>
</dbReference>
<accession>A0A1H7R3F1</accession>
<sequence>MNLIDILWSKPIRWAKPRPTFSIVPLIMKINLVIAITFGCFVQTFALPANAQNITIKRNKISLMELINLIGKQSDYDFIYDLNLLQKTNPISIDIRDVNLEEALQQSFKNQPLTYTIQNRAVIIKAKQLEATPANATPVQQVKAMGIVQDIKGLPLAGVSVLEKGTSNGATTNEQGAFSLSLQKQPATLVFRFLGYKAMEQVYDGRTMSIVLAEDQTGLDEVVVVGYGTQKKVNVTGAVSSIDFNDVAETRPISNLSSGLAGLSSGIQVRQASGQPGKNEATLRIRGQGTLNESSPLVLVDGVPGDMNDVNPQDVANVSILKDAASAAIYGSRAANGVVLVTTKRGKAGTSNLSYNVRLSQQEPSNLIDMVSNYPRHMELINEGFNNLTPNSGPFTQSVIDDWRANSVIDPTRYPNTNWFDWILQKKWSQEHNLSASGGNEKTTYLLSGNYINSPGIVERAGFKRYGARVNVETKVNDWLTVGSNTFGLWSNAGLANIGDLFAFTAGSVPGILPRDAQGRYGSAMAPGENLQANNYLHNINSTIGDLERQKIFSRMYANIDLYKGLRLESGFSIDFDNQSERSHSIYIPRYNFQTEQVTNPNPSRNSVYNTHQRDFQYVMNHVLKYNTKLGAHTVDLLAGYQEEYYRRNDFQARRYDMIDESTPVLDATTSSDAVVGGNATDWALRSFFGRFNYNYQDRYLFEANIRNDGSSRFAKARRWGVFPSFSAGWRISQEAFMKNNTFINDLKLRGSWGALGNNSIGDYDYINSYGSANYSLGGTIVRGVAPLGITNPRLTWKKTEVTNIGVDLAALNNKISFEFEWFNRRTKDILIDLPIPLVNGIPINSDGDLQSPKQNAAIVRNRGVEFSLGWNDQVGDLSYGIHANYTYVQNKVIKYKGDEYSLANQNILVEGSPIWAFYVRQVDRIVQESDRAYIDQLVADGYTFQPSTPQPGDFLYVDANGDKKFDENDRQILNASPNPTSLFGLNLDASYKGIGIQVLLQGQAGNKAYWRDGYLTTGVRNGYLISQAVADNHWTPENPNAKYPRLTNYVYGQNTDPASDFWLQDASFLRVKNIQLSYNLPSRWVEKINMKRLMLYVNGENLFTFTGYEGIDPEITKLGSTQTLYPTMKQISFGLNVTF</sequence>
<keyword evidence="1 4" id="KW-0813">Transport</keyword>
<dbReference type="PROSITE" id="PS52016">
    <property type="entry name" value="TONB_DEPENDENT_REC_3"/>
    <property type="match status" value="1"/>
</dbReference>
<evidence type="ECO:0000313" key="8">
    <source>
        <dbReference type="Proteomes" id="UP000199421"/>
    </source>
</evidence>